<dbReference type="Pfam" id="PF13242">
    <property type="entry name" value="Hydrolase_like"/>
    <property type="match status" value="1"/>
</dbReference>
<dbReference type="NCBIfam" id="TIGR01460">
    <property type="entry name" value="HAD-SF-IIA"/>
    <property type="match status" value="1"/>
</dbReference>
<dbReference type="EMBL" id="CP049075">
    <property type="protein sequence ID" value="QLI05960.1"/>
    <property type="molecule type" value="Genomic_DNA"/>
</dbReference>
<keyword evidence="2" id="KW-1185">Reference proteome</keyword>
<dbReference type="InterPro" id="IPR036412">
    <property type="entry name" value="HAD-like_sf"/>
</dbReference>
<organism evidence="1 2">
    <name type="scientific">Candidatus Campylobacter infans</name>
    <dbReference type="NCBI Taxonomy" id="2561898"/>
    <lineage>
        <taxon>Bacteria</taxon>
        <taxon>Pseudomonadati</taxon>
        <taxon>Campylobacterota</taxon>
        <taxon>Epsilonproteobacteria</taxon>
        <taxon>Campylobacterales</taxon>
        <taxon>Campylobacteraceae</taxon>
        <taxon>Campylobacter</taxon>
    </lineage>
</organism>
<dbReference type="RefSeq" id="WP_179975077.1">
    <property type="nucleotide sequence ID" value="NZ_CP049075.1"/>
</dbReference>
<name>A0A7H9CIP0_9BACT</name>
<dbReference type="AlphaFoldDB" id="A0A7H9CIP0"/>
<dbReference type="KEGG" id="cinf:CINF_1481"/>
<evidence type="ECO:0000313" key="2">
    <source>
        <dbReference type="Proteomes" id="UP000509414"/>
    </source>
</evidence>
<accession>A0A7H9CIP0</accession>
<dbReference type="GO" id="GO:0016791">
    <property type="term" value="F:phosphatase activity"/>
    <property type="evidence" value="ECO:0007669"/>
    <property type="project" value="TreeGrafter"/>
</dbReference>
<dbReference type="Proteomes" id="UP000509414">
    <property type="component" value="Chromosome"/>
</dbReference>
<dbReference type="GO" id="GO:0005737">
    <property type="term" value="C:cytoplasm"/>
    <property type="evidence" value="ECO:0007669"/>
    <property type="project" value="TreeGrafter"/>
</dbReference>
<dbReference type="PANTHER" id="PTHR19288:SF46">
    <property type="entry name" value="HALOACID DEHALOGENASE-LIKE HYDROLASE DOMAIN-CONTAINING PROTEIN 2"/>
    <property type="match status" value="1"/>
</dbReference>
<dbReference type="Gene3D" id="3.40.50.1000">
    <property type="entry name" value="HAD superfamily/HAD-like"/>
    <property type="match status" value="2"/>
</dbReference>
<sequence>MYFIDVQGTLISDSDKTPLNGACELIAYLNKKALPYCVITNNTKFQSAQFLGVLRDLGLEIKDGAYLDPFCVLDEILKPTNVALFGASEFKATMKKLGFSEDLNAPKAVIIASGCDFGFDEFASMIELIQKGAKLIAMHETSIYKKHGRLYPGVGAICKMLQYATSAQAIAVGKPSLAYYQKAKELIRARNFNEISIISDDAKGDLIGAKELGMKTILVLSGKVASLESTGVDPKLIDAVYSDVGEFLQKGLK</sequence>
<dbReference type="InterPro" id="IPR006357">
    <property type="entry name" value="HAD-SF_hydro_IIA"/>
</dbReference>
<proteinExistence type="predicted"/>
<dbReference type="SUPFAM" id="SSF56784">
    <property type="entry name" value="HAD-like"/>
    <property type="match status" value="1"/>
</dbReference>
<dbReference type="InterPro" id="IPR023214">
    <property type="entry name" value="HAD_sf"/>
</dbReference>
<dbReference type="Pfam" id="PF13344">
    <property type="entry name" value="Hydrolase_6"/>
    <property type="match status" value="1"/>
</dbReference>
<dbReference type="PANTHER" id="PTHR19288">
    <property type="entry name" value="4-NITROPHENYLPHOSPHATASE-RELATED"/>
    <property type="match status" value="1"/>
</dbReference>
<keyword evidence="1" id="KW-0378">Hydrolase</keyword>
<protein>
    <submittedName>
        <fullName evidence="1">HAD superfamily hydrolase, subfamily IIA</fullName>
    </submittedName>
</protein>
<evidence type="ECO:0000313" key="1">
    <source>
        <dbReference type="EMBL" id="QLI05960.1"/>
    </source>
</evidence>
<reference evidence="1 2" key="1">
    <citation type="submission" date="2020-02" db="EMBL/GenBank/DDBJ databases">
        <title>Complete genome sequence of the novel Campylobacter species Candidatus Campylobacter infans.</title>
        <authorList>
            <person name="Duim B."/>
            <person name="Zomer A."/>
            <person name="van der Graaf L."/>
            <person name="Wagenaar J."/>
        </authorList>
    </citation>
    <scope>NUCLEOTIDE SEQUENCE [LARGE SCALE GENOMIC DNA]</scope>
    <source>
        <strain evidence="1 2">19S00001</strain>
    </source>
</reference>
<gene>
    <name evidence="1" type="ORF">CINF_1481</name>
</gene>